<dbReference type="EC" id="1.5.5.2" evidence="2"/>
<dbReference type="InterPro" id="IPR029041">
    <property type="entry name" value="FAD-linked_oxidoreductase-like"/>
</dbReference>
<evidence type="ECO:0000259" key="11">
    <source>
        <dbReference type="Pfam" id="PF01619"/>
    </source>
</evidence>
<dbReference type="InterPro" id="IPR015659">
    <property type="entry name" value="Proline_oxidase"/>
</dbReference>
<dbReference type="PIRSF" id="PIRSF000196">
    <property type="entry name" value="Pro_dehydrog"/>
    <property type="match status" value="1"/>
</dbReference>
<reference evidence="13" key="2">
    <citation type="journal article" date="2016" name="Int. J. Syst. Evol. Microbiol.">
        <title>Complete genome sequence and cell structure of Limnochorda pilosa, a Gram-negative spore-former within the phylum Firmicutes.</title>
        <authorList>
            <person name="Watanabe M."/>
            <person name="Kojima H."/>
            <person name="Fukui M."/>
        </authorList>
    </citation>
    <scope>NUCLEOTIDE SEQUENCE [LARGE SCALE GENOMIC DNA]</scope>
    <source>
        <strain evidence="13">HC45</strain>
    </source>
</reference>
<dbReference type="GO" id="GO:0010133">
    <property type="term" value="P:L-proline catabolic process to L-glutamate"/>
    <property type="evidence" value="ECO:0007669"/>
    <property type="project" value="UniProtKB-UniPathway"/>
</dbReference>
<feature type="binding site" evidence="10">
    <location>
        <begin position="227"/>
        <end position="228"/>
    </location>
    <ligand>
        <name>FAD</name>
        <dbReference type="ChEBI" id="CHEBI:57692"/>
    </ligand>
</feature>
<comment type="catalytic activity">
    <reaction evidence="8">
        <text>L-proline + a quinone = (S)-1-pyrroline-5-carboxylate + a quinol + H(+)</text>
        <dbReference type="Rhea" id="RHEA:23784"/>
        <dbReference type="ChEBI" id="CHEBI:15378"/>
        <dbReference type="ChEBI" id="CHEBI:17388"/>
        <dbReference type="ChEBI" id="CHEBI:24646"/>
        <dbReference type="ChEBI" id="CHEBI:60039"/>
        <dbReference type="ChEBI" id="CHEBI:132124"/>
        <dbReference type="EC" id="1.5.5.2"/>
    </reaction>
</comment>
<evidence type="ECO:0000256" key="7">
    <source>
        <dbReference type="ARBA" id="ARBA00023062"/>
    </source>
</evidence>
<feature type="domain" description="Proline dehydrogenase" evidence="11">
    <location>
        <begin position="47"/>
        <end position="298"/>
    </location>
</feature>
<dbReference type="EMBL" id="AP014924">
    <property type="protein sequence ID" value="BAS28830.1"/>
    <property type="molecule type" value="Genomic_DNA"/>
</dbReference>
<dbReference type="InterPro" id="IPR002872">
    <property type="entry name" value="Proline_DH_dom"/>
</dbReference>
<dbReference type="PANTHER" id="PTHR13914:SF0">
    <property type="entry name" value="PROLINE DEHYDROGENASE 1, MITOCHONDRIAL"/>
    <property type="match status" value="1"/>
</dbReference>
<dbReference type="GO" id="GO:0004657">
    <property type="term" value="F:proline dehydrogenase activity"/>
    <property type="evidence" value="ECO:0007669"/>
    <property type="project" value="UniProtKB-EC"/>
</dbReference>
<keyword evidence="13" id="KW-1185">Reference proteome</keyword>
<comment type="pathway">
    <text evidence="1">Amino-acid degradation; L-proline degradation into L-glutamate; L-glutamate from L-proline: step 1/2.</text>
</comment>
<keyword evidence="3" id="KW-0285">Flavoprotein</keyword>
<dbReference type="Pfam" id="PF01619">
    <property type="entry name" value="Pro_dh"/>
    <property type="match status" value="1"/>
</dbReference>
<feature type="binding site" evidence="10">
    <location>
        <position position="202"/>
    </location>
    <ligand>
        <name>FAD</name>
        <dbReference type="ChEBI" id="CHEBI:57692"/>
    </ligand>
</feature>
<dbReference type="PANTHER" id="PTHR13914">
    <property type="entry name" value="PROLINE OXIDASE"/>
    <property type="match status" value="1"/>
</dbReference>
<evidence type="ECO:0000313" key="13">
    <source>
        <dbReference type="Proteomes" id="UP000065807"/>
    </source>
</evidence>
<dbReference type="AlphaFoldDB" id="A0A0K2SNY8"/>
<feature type="binding site" evidence="10">
    <location>
        <begin position="188"/>
        <end position="190"/>
    </location>
    <ligand>
        <name>FAD</name>
        <dbReference type="ChEBI" id="CHEBI:57692"/>
    </ligand>
</feature>
<dbReference type="InterPro" id="IPR008219">
    <property type="entry name" value="PRODH_bac_arc"/>
</dbReference>
<feature type="binding site" evidence="9">
    <location>
        <position position="101"/>
    </location>
    <ligand>
        <name>substrate</name>
    </ligand>
</feature>
<dbReference type="Proteomes" id="UP000065807">
    <property type="component" value="Chromosome"/>
</dbReference>
<evidence type="ECO:0000256" key="10">
    <source>
        <dbReference type="PIRSR" id="PIRSR000196-2"/>
    </source>
</evidence>
<evidence type="ECO:0000313" key="12">
    <source>
        <dbReference type="EMBL" id="BAS28830.1"/>
    </source>
</evidence>
<feature type="binding site" evidence="10">
    <location>
        <position position="136"/>
    </location>
    <ligand>
        <name>FAD</name>
        <dbReference type="ChEBI" id="CHEBI:57692"/>
    </ligand>
</feature>
<dbReference type="RefSeq" id="WP_198409561.1">
    <property type="nucleotide sequence ID" value="NZ_AP014924.1"/>
</dbReference>
<reference evidence="13" key="1">
    <citation type="submission" date="2015-07" db="EMBL/GenBank/DDBJ databases">
        <title>Complete genome sequence and phylogenetic analysis of Limnochorda pilosa.</title>
        <authorList>
            <person name="Watanabe M."/>
            <person name="Kojima H."/>
            <person name="Fukui M."/>
        </authorList>
    </citation>
    <scope>NUCLEOTIDE SEQUENCE [LARGE SCALE GENOMIC DNA]</scope>
    <source>
        <strain evidence="13">HC45</strain>
    </source>
</reference>
<dbReference type="STRING" id="1555112.LIP_3001"/>
<evidence type="ECO:0000256" key="4">
    <source>
        <dbReference type="ARBA" id="ARBA00022741"/>
    </source>
</evidence>
<feature type="binding site" evidence="10">
    <location>
        <position position="164"/>
    </location>
    <ligand>
        <name>FAD</name>
        <dbReference type="ChEBI" id="CHEBI:57692"/>
    </ligand>
</feature>
<accession>A0A0K2SNY8</accession>
<dbReference type="GO" id="GO:0000166">
    <property type="term" value="F:nucleotide binding"/>
    <property type="evidence" value="ECO:0007669"/>
    <property type="project" value="UniProtKB-KW"/>
</dbReference>
<comment type="cofactor">
    <cofactor evidence="10">
        <name>FAD</name>
        <dbReference type="ChEBI" id="CHEBI:57692"/>
    </cofactor>
    <text evidence="10">Binds 1 FAD per subunit.</text>
</comment>
<name>A0A0K2SNY8_LIMPI</name>
<organism evidence="12 13">
    <name type="scientific">Limnochorda pilosa</name>
    <dbReference type="NCBI Taxonomy" id="1555112"/>
    <lineage>
        <taxon>Bacteria</taxon>
        <taxon>Bacillati</taxon>
        <taxon>Bacillota</taxon>
        <taxon>Limnochordia</taxon>
        <taxon>Limnochordales</taxon>
        <taxon>Limnochordaceae</taxon>
        <taxon>Limnochorda</taxon>
    </lineage>
</organism>
<feature type="binding site" evidence="9">
    <location>
        <position position="289"/>
    </location>
    <ligand>
        <name>substrate</name>
    </ligand>
</feature>
<evidence type="ECO:0000256" key="9">
    <source>
        <dbReference type="PIRSR" id="PIRSR000196-1"/>
    </source>
</evidence>
<dbReference type="KEGG" id="lpil:LIP_3001"/>
<keyword evidence="6" id="KW-0560">Oxidoreductase</keyword>
<evidence type="ECO:0000256" key="3">
    <source>
        <dbReference type="ARBA" id="ARBA00022630"/>
    </source>
</evidence>
<sequence length="308" mass="34711">MVTAMNRTRGLVLGLTGHPWVSRTVTRYGMRLGARRFVAGERLDEAMTAIAGLNRVGIRGTLDYLGESVQDAPQAEAACETYCSLVEEIARRGLDTNVSLKASQLGLDLDPKLALELVGRVVETAGRHGNFVRIDMEDSHHTQATLDLFRALRERHENVGIVIQAYLRRSAGDMRDLAAMGASVRLCKGAYLEPPEVAFPDKKDVDASFEELMRAYMASGNHLAVATHDDRMIAAAKRFADELRVPRDRFEFQMLYGIRPRAQRELAADGYRMRVYVPYGTEWYPYFSRRLAERPANILFVLANLFRR</sequence>
<evidence type="ECO:0000256" key="5">
    <source>
        <dbReference type="ARBA" id="ARBA00022827"/>
    </source>
</evidence>
<proteinExistence type="predicted"/>
<evidence type="ECO:0000256" key="8">
    <source>
        <dbReference type="ARBA" id="ARBA00048779"/>
    </source>
</evidence>
<evidence type="ECO:0000256" key="2">
    <source>
        <dbReference type="ARBA" id="ARBA00012695"/>
    </source>
</evidence>
<evidence type="ECO:0000256" key="1">
    <source>
        <dbReference type="ARBA" id="ARBA00004739"/>
    </source>
</evidence>
<gene>
    <name evidence="12" type="ORF">LIP_3001</name>
</gene>
<protein>
    <recommendedName>
        <fullName evidence="2">proline dehydrogenase</fullName>
        <ecNumber evidence="2">1.5.5.2</ecNumber>
    </recommendedName>
</protein>
<dbReference type="UniPathway" id="UPA00261">
    <property type="reaction ID" value="UER00373"/>
</dbReference>
<dbReference type="Gene3D" id="3.20.20.220">
    <property type="match status" value="1"/>
</dbReference>
<evidence type="ECO:0000256" key="6">
    <source>
        <dbReference type="ARBA" id="ARBA00023002"/>
    </source>
</evidence>
<feature type="binding site" evidence="9">
    <location>
        <position position="290"/>
    </location>
    <ligand>
        <name>substrate</name>
    </ligand>
</feature>
<keyword evidence="7" id="KW-0642">Proline metabolism</keyword>
<dbReference type="SUPFAM" id="SSF51730">
    <property type="entry name" value="FAD-linked oxidoreductase"/>
    <property type="match status" value="1"/>
</dbReference>
<keyword evidence="5 10" id="KW-0274">FAD</keyword>
<dbReference type="PATRIC" id="fig|1555112.3.peg.3048"/>
<keyword evidence="4 10" id="KW-0547">Nucleotide-binding</keyword>